<organism evidence="1 2">
    <name type="scientific">Nezara viridula</name>
    <name type="common">Southern green stink bug</name>
    <name type="synonym">Cimex viridulus</name>
    <dbReference type="NCBI Taxonomy" id="85310"/>
    <lineage>
        <taxon>Eukaryota</taxon>
        <taxon>Metazoa</taxon>
        <taxon>Ecdysozoa</taxon>
        <taxon>Arthropoda</taxon>
        <taxon>Hexapoda</taxon>
        <taxon>Insecta</taxon>
        <taxon>Pterygota</taxon>
        <taxon>Neoptera</taxon>
        <taxon>Paraneoptera</taxon>
        <taxon>Hemiptera</taxon>
        <taxon>Heteroptera</taxon>
        <taxon>Panheteroptera</taxon>
        <taxon>Pentatomomorpha</taxon>
        <taxon>Pentatomoidea</taxon>
        <taxon>Pentatomidae</taxon>
        <taxon>Pentatominae</taxon>
        <taxon>Nezara</taxon>
    </lineage>
</organism>
<accession>A0A9P0H7L6</accession>
<proteinExistence type="predicted"/>
<dbReference type="EMBL" id="OV725079">
    <property type="protein sequence ID" value="CAH1396842.1"/>
    <property type="molecule type" value="Genomic_DNA"/>
</dbReference>
<dbReference type="Gene3D" id="1.25.40.20">
    <property type="entry name" value="Ankyrin repeat-containing domain"/>
    <property type="match status" value="1"/>
</dbReference>
<evidence type="ECO:0008006" key="3">
    <source>
        <dbReference type="Google" id="ProtNLM"/>
    </source>
</evidence>
<dbReference type="SUPFAM" id="SSF48403">
    <property type="entry name" value="Ankyrin repeat"/>
    <property type="match status" value="1"/>
</dbReference>
<protein>
    <recommendedName>
        <fullName evidence="3">Ankyrin repeat protein</fullName>
    </recommendedName>
</protein>
<dbReference type="Pfam" id="PF12796">
    <property type="entry name" value="Ank_2"/>
    <property type="match status" value="1"/>
</dbReference>
<evidence type="ECO:0000313" key="1">
    <source>
        <dbReference type="EMBL" id="CAH1396842.1"/>
    </source>
</evidence>
<dbReference type="OrthoDB" id="6577879at2759"/>
<name>A0A9P0H7L6_NEZVI</name>
<keyword evidence="2" id="KW-1185">Reference proteome</keyword>
<dbReference type="Proteomes" id="UP001152798">
    <property type="component" value="Chromosome 3"/>
</dbReference>
<reference evidence="1" key="1">
    <citation type="submission" date="2022-01" db="EMBL/GenBank/DDBJ databases">
        <authorList>
            <person name="King R."/>
        </authorList>
    </citation>
    <scope>NUCLEOTIDE SEQUENCE</scope>
</reference>
<dbReference type="InterPro" id="IPR039323">
    <property type="entry name" value="ANKRD_45/46/60"/>
</dbReference>
<sequence length="116" mass="13267">MGSDINMKDAAGWTPLTRAIVLKSNIEVIEELLNNNADIFAKDKNGKTALSLAKLEGNECIVDIIFKYEMKIKEQTQIIENHAQRNNFLRNCEDVEKSTISTKNEEKQQNEECHKK</sequence>
<evidence type="ECO:0000313" key="2">
    <source>
        <dbReference type="Proteomes" id="UP001152798"/>
    </source>
</evidence>
<dbReference type="InterPro" id="IPR036770">
    <property type="entry name" value="Ankyrin_rpt-contain_sf"/>
</dbReference>
<dbReference type="AlphaFoldDB" id="A0A9P0H7L6"/>
<dbReference type="PANTHER" id="PTHR22677">
    <property type="entry name" value="ANKYRIN REPEAT DOMAIN-CONTAINING PROTEIN 60"/>
    <property type="match status" value="1"/>
</dbReference>
<gene>
    <name evidence="1" type="ORF">NEZAVI_LOCUS6814</name>
</gene>
<dbReference type="PANTHER" id="PTHR22677:SF4">
    <property type="entry name" value="USHER SYNDROME TYPE-1G PROTEIN-LIKE PROTEIN"/>
    <property type="match status" value="1"/>
</dbReference>
<dbReference type="InterPro" id="IPR002110">
    <property type="entry name" value="Ankyrin_rpt"/>
</dbReference>